<feature type="binding site" evidence="3">
    <location>
        <position position="119"/>
    </location>
    <ligand>
        <name>substrate</name>
    </ligand>
</feature>
<dbReference type="InterPro" id="IPR013658">
    <property type="entry name" value="SGL"/>
</dbReference>
<accession>A0A8J3EEN8</accession>
<sequence length="303" mass="33572">MQGEFEVIDHARFRRYTTHGQLELLYTGTRWGEGPVWFNDGRYLLWSDIPNDRILRWVEGGGVSVFRQPSNMANGNTRDRQGRLVTCEHGARRVTRTEVDGTITVLADRYQGRRLNSPNDVVVKSDDTVWFTDPDYGILSDYTGNRGESELDGRCNVYRLDPRTGELRIVVDDMVKPNGLAFSPDESVLYVADTGVSHVPKGPHHIRAYDVTADGRCTNGRLFADISPGVADGFRVDRDGNVWTSAADGVQVFAPDGAMIGRVRMSERAVNLTFGGPKGNRLFIATATSLCAIFTGAQGAQWP</sequence>
<dbReference type="GO" id="GO:0046872">
    <property type="term" value="F:metal ion binding"/>
    <property type="evidence" value="ECO:0007669"/>
    <property type="project" value="UniProtKB-KW"/>
</dbReference>
<keyword evidence="6" id="KW-1185">Reference proteome</keyword>
<protein>
    <submittedName>
        <fullName evidence="5">Gluconolactonase</fullName>
    </submittedName>
</protein>
<dbReference type="PANTHER" id="PTHR47572">
    <property type="entry name" value="LIPOPROTEIN-RELATED"/>
    <property type="match status" value="1"/>
</dbReference>
<dbReference type="Gene3D" id="2.120.10.30">
    <property type="entry name" value="TolB, C-terminal domain"/>
    <property type="match status" value="1"/>
</dbReference>
<comment type="cofactor">
    <cofactor evidence="3">
        <name>Zn(2+)</name>
        <dbReference type="ChEBI" id="CHEBI:29105"/>
    </cofactor>
    <text evidence="3">Binds 1 divalent metal cation per subunit.</text>
</comment>
<evidence type="ECO:0000259" key="4">
    <source>
        <dbReference type="Pfam" id="PF08450"/>
    </source>
</evidence>
<proteinExistence type="predicted"/>
<evidence type="ECO:0000256" key="2">
    <source>
        <dbReference type="PIRSR" id="PIRSR605511-1"/>
    </source>
</evidence>
<dbReference type="InterPro" id="IPR005511">
    <property type="entry name" value="SMP-30"/>
</dbReference>
<dbReference type="PANTHER" id="PTHR47572:SF4">
    <property type="entry name" value="LACTONASE DRP35"/>
    <property type="match status" value="1"/>
</dbReference>
<dbReference type="SUPFAM" id="SSF63829">
    <property type="entry name" value="Calcium-dependent phosphotriesterase"/>
    <property type="match status" value="1"/>
</dbReference>
<feature type="active site" description="Proton donor/acceptor" evidence="2">
    <location>
        <position position="232"/>
    </location>
</feature>
<evidence type="ECO:0000256" key="3">
    <source>
        <dbReference type="PIRSR" id="PIRSR605511-2"/>
    </source>
</evidence>
<dbReference type="GO" id="GO:0016787">
    <property type="term" value="F:hydrolase activity"/>
    <property type="evidence" value="ECO:0007669"/>
    <property type="project" value="UniProtKB-KW"/>
</dbReference>
<dbReference type="EMBL" id="BMKS01000011">
    <property type="protein sequence ID" value="GGG43267.1"/>
    <property type="molecule type" value="Genomic_DNA"/>
</dbReference>
<feature type="binding site" evidence="3">
    <location>
        <position position="232"/>
    </location>
    <ligand>
        <name>a divalent metal cation</name>
        <dbReference type="ChEBI" id="CHEBI:60240"/>
    </ligand>
</feature>
<dbReference type="RefSeq" id="WP_188902274.1">
    <property type="nucleotide sequence ID" value="NZ_BMKS01000011.1"/>
</dbReference>
<evidence type="ECO:0000313" key="6">
    <source>
        <dbReference type="Proteomes" id="UP000597507"/>
    </source>
</evidence>
<feature type="binding site" evidence="3">
    <location>
        <position position="178"/>
    </location>
    <ligand>
        <name>a divalent metal cation</name>
        <dbReference type="ChEBI" id="CHEBI:60240"/>
    </ligand>
</feature>
<keyword evidence="3" id="KW-0479">Metal-binding</keyword>
<dbReference type="Pfam" id="PF08450">
    <property type="entry name" value="SGL"/>
    <property type="match status" value="1"/>
</dbReference>
<dbReference type="Proteomes" id="UP000597507">
    <property type="component" value="Unassembled WGS sequence"/>
</dbReference>
<reference evidence="5 6" key="1">
    <citation type="journal article" date="2014" name="Int. J. Syst. Evol. Microbiol.">
        <title>Complete genome sequence of Corynebacterium casei LMG S-19264T (=DSM 44701T), isolated from a smear-ripened cheese.</title>
        <authorList>
            <consortium name="US DOE Joint Genome Institute (JGI-PGF)"/>
            <person name="Walter F."/>
            <person name="Albersmeier A."/>
            <person name="Kalinowski J."/>
            <person name="Ruckert C."/>
        </authorList>
    </citation>
    <scope>NUCLEOTIDE SEQUENCE [LARGE SCALE GENOMIC DNA]</scope>
    <source>
        <strain evidence="5 6">CGMCC 1.16330</strain>
    </source>
</reference>
<feature type="binding site" evidence="3">
    <location>
        <position position="33"/>
    </location>
    <ligand>
        <name>a divalent metal cation</name>
        <dbReference type="ChEBI" id="CHEBI:60240"/>
    </ligand>
</feature>
<gene>
    <name evidence="5" type="ORF">GCM10010964_33370</name>
</gene>
<keyword evidence="3" id="KW-0862">Zinc</keyword>
<dbReference type="PRINTS" id="PR01790">
    <property type="entry name" value="SMP30FAMILY"/>
</dbReference>
<keyword evidence="1" id="KW-0378">Hydrolase</keyword>
<dbReference type="AlphaFoldDB" id="A0A8J3EEN8"/>
<evidence type="ECO:0000256" key="1">
    <source>
        <dbReference type="ARBA" id="ARBA00022801"/>
    </source>
</evidence>
<organism evidence="5 6">
    <name type="scientific">Caldovatus sediminis</name>
    <dbReference type="NCBI Taxonomy" id="2041189"/>
    <lineage>
        <taxon>Bacteria</taxon>
        <taxon>Pseudomonadati</taxon>
        <taxon>Pseudomonadota</taxon>
        <taxon>Alphaproteobacteria</taxon>
        <taxon>Acetobacterales</taxon>
        <taxon>Roseomonadaceae</taxon>
        <taxon>Caldovatus</taxon>
    </lineage>
</organism>
<evidence type="ECO:0000313" key="5">
    <source>
        <dbReference type="EMBL" id="GGG43267.1"/>
    </source>
</evidence>
<dbReference type="InterPro" id="IPR011042">
    <property type="entry name" value="6-blade_b-propeller_TolB-like"/>
</dbReference>
<dbReference type="InterPro" id="IPR051262">
    <property type="entry name" value="SMP-30/CGR1_Lactonase"/>
</dbReference>
<name>A0A8J3EEN8_9PROT</name>
<comment type="caution">
    <text evidence="5">The sequence shown here is derived from an EMBL/GenBank/DDBJ whole genome shotgun (WGS) entry which is preliminary data.</text>
</comment>
<feature type="domain" description="SMP-30/Gluconolactonase/LRE-like region" evidence="4">
    <location>
        <begin position="31"/>
        <end position="288"/>
    </location>
</feature>